<dbReference type="Proteomes" id="UP000280475">
    <property type="component" value="Chromosome"/>
</dbReference>
<evidence type="ECO:0000313" key="3">
    <source>
        <dbReference type="EMBL" id="QGP76252.1"/>
    </source>
</evidence>
<accession>A0A3G5FH20</accession>
<dbReference type="PROSITE" id="PS50965">
    <property type="entry name" value="NERD"/>
    <property type="match status" value="1"/>
</dbReference>
<evidence type="ECO:0000313" key="4">
    <source>
        <dbReference type="Proteomes" id="UP000280475"/>
    </source>
</evidence>
<evidence type="ECO:0000259" key="1">
    <source>
        <dbReference type="PROSITE" id="PS50965"/>
    </source>
</evidence>
<feature type="domain" description="NERD" evidence="1">
    <location>
        <begin position="41"/>
        <end position="155"/>
    </location>
</feature>
<reference evidence="3 5" key="3">
    <citation type="submission" date="2019-11" db="EMBL/GenBank/DDBJ databases">
        <authorList>
            <person name="Kim E."/>
            <person name="Lee J."/>
            <person name="Jeon K."/>
            <person name="Lee Y."/>
        </authorList>
    </citation>
    <scope>NUCLEOTIDE SEQUENCE [LARGE SCALE GENOMIC DNA]</scope>
    <source>
        <strain evidence="3 5">YJ1</strain>
    </source>
</reference>
<proteinExistence type="predicted"/>
<name>A0A3G5FH20_TETHA</name>
<evidence type="ECO:0000313" key="2">
    <source>
        <dbReference type="EMBL" id="AYW49622.1"/>
    </source>
</evidence>
<organism evidence="2 4">
    <name type="scientific">Tetragenococcus halophilus</name>
    <name type="common">Pediococcus halophilus</name>
    <dbReference type="NCBI Taxonomy" id="51669"/>
    <lineage>
        <taxon>Bacteria</taxon>
        <taxon>Bacillati</taxon>
        <taxon>Bacillota</taxon>
        <taxon>Bacilli</taxon>
        <taxon>Lactobacillales</taxon>
        <taxon>Enterococcaceae</taxon>
        <taxon>Tetragenococcus</taxon>
    </lineage>
</organism>
<sequence length="340" mass="40634">MSFNRRRKMRKESHELQWLETVSQRKQLTEEQRRALQRSQKGFLGEQQMDQLAEMFLSGKVLVIDDITLRYQNTVVQIDKLLIIGNTIYVIDVKFYQGNYILQNNSWICGGKFLTTNILEQLRKAMRVIVNIFREQQIDLEVKGVLAFLNPKSSIQIKDQIPETVLSFNEIPAWLLGLNQQTANEYYYDCQSVLFQYRIDNYRSQRTLSIEEEKQLQKGIRCSRCHQLKVVDKRHTVRCDCGYVEPKETAYTRTICEFGVIFHDQDLKLKKLKEFFGEQVDEHYLKYILKRHFVSIKSTPKKKFGHQNKGIIFDYWFEDKIRYFKKLEKRIDWSTPILKN</sequence>
<protein>
    <submittedName>
        <fullName evidence="2">NERD domain-containing protein</fullName>
    </submittedName>
</protein>
<dbReference type="EMBL" id="CP046246">
    <property type="protein sequence ID" value="QGP76252.1"/>
    <property type="molecule type" value="Genomic_DNA"/>
</dbReference>
<reference evidence="2" key="2">
    <citation type="submission" date="2018-03" db="EMBL/GenBank/DDBJ databases">
        <authorList>
            <person name="Jeon C.O."/>
        </authorList>
    </citation>
    <scope>NUCLEOTIDE SEQUENCE</scope>
    <source>
        <strain evidence="2">LMG 26042</strain>
    </source>
</reference>
<dbReference type="EMBL" id="CP027768">
    <property type="protein sequence ID" value="AYW49622.1"/>
    <property type="molecule type" value="Genomic_DNA"/>
</dbReference>
<dbReference type="Proteomes" id="UP000427886">
    <property type="component" value="Chromosome"/>
</dbReference>
<dbReference type="KEGG" id="tey:GLW17_05115"/>
<gene>
    <name evidence="2" type="ORF">C7H83_03540</name>
    <name evidence="3" type="ORF">GLW17_05115</name>
</gene>
<reference evidence="2 4" key="1">
    <citation type="journal article" date="2012" name="Int. J. Syst. Evol. Microbiol.">
        <title>Characterization of Tetragenococcus strains from sugar thick juice reveals a novel species, Tetragenococcus osmophilus sp. nov., and divides Tetragenococcus halophilus into two subspecies, T. halophilus subsp. halophilus subsp. nov. and T. halophilus subsp. flandriensis subsp. nov.</title>
        <authorList>
            <person name="Juste A."/>
            <person name="Van Trappen S."/>
            <person name="Verreth C."/>
            <person name="Cleenwerck I."/>
            <person name="De Vos P."/>
            <person name="Lievens B."/>
            <person name="Willems K.A."/>
        </authorList>
    </citation>
    <scope>NUCLEOTIDE SEQUENCE [LARGE SCALE GENOMIC DNA]</scope>
    <source>
        <strain evidence="2 4">LMG 26042</strain>
    </source>
</reference>
<dbReference type="Pfam" id="PF08378">
    <property type="entry name" value="NERD"/>
    <property type="match status" value="1"/>
</dbReference>
<dbReference type="InterPro" id="IPR011528">
    <property type="entry name" value="NERD"/>
</dbReference>
<evidence type="ECO:0000313" key="5">
    <source>
        <dbReference type="Proteomes" id="UP000427886"/>
    </source>
</evidence>
<dbReference type="AlphaFoldDB" id="A0A3G5FH20"/>